<gene>
    <name evidence="1" type="ORF">VTAP4600_A0947</name>
</gene>
<evidence type="ECO:0000313" key="1">
    <source>
        <dbReference type="EMBL" id="SON48926.1"/>
    </source>
</evidence>
<evidence type="ECO:0008006" key="3">
    <source>
        <dbReference type="Google" id="ProtNLM"/>
    </source>
</evidence>
<name>A0A2N8ZAL1_9VIBR</name>
<evidence type="ECO:0000313" key="2">
    <source>
        <dbReference type="Proteomes" id="UP000235828"/>
    </source>
</evidence>
<dbReference type="RefSeq" id="WP_102521683.1">
    <property type="nucleotide sequence ID" value="NZ_LT960611.1"/>
</dbReference>
<protein>
    <recommendedName>
        <fullName evidence="3">HEAT repeat domain-containing protein</fullName>
    </recommendedName>
</protein>
<dbReference type="InterPro" id="IPR011989">
    <property type="entry name" value="ARM-like"/>
</dbReference>
<dbReference type="EMBL" id="LT960611">
    <property type="protein sequence ID" value="SON48926.1"/>
    <property type="molecule type" value="Genomic_DNA"/>
</dbReference>
<accession>A0A2N8ZAL1</accession>
<dbReference type="KEGG" id="vta:A0947"/>
<keyword evidence="2" id="KW-1185">Reference proteome</keyword>
<dbReference type="Gene3D" id="1.25.10.10">
    <property type="entry name" value="Leucine-rich Repeat Variant"/>
    <property type="match status" value="1"/>
</dbReference>
<dbReference type="SUPFAM" id="SSF48371">
    <property type="entry name" value="ARM repeat"/>
    <property type="match status" value="1"/>
</dbReference>
<sequence length="150" mass="16572">MLPSSLYRYITPLLTSDDPQIQCLAIQSLRFFNDQADEAVDLLLVDNLNNASVEVVLNSLEALKHRPETGLTAALSLLNHDNDLDSEIKIAALKVIGTHSQHIPEHLTALDLLVKHVCDEDENWDSDWDDSVDVALAAANILDATFNRAT</sequence>
<dbReference type="Proteomes" id="UP000235828">
    <property type="component" value="Chromosome A"/>
</dbReference>
<proteinExistence type="predicted"/>
<dbReference type="InterPro" id="IPR016024">
    <property type="entry name" value="ARM-type_fold"/>
</dbReference>
<reference evidence="1 2" key="1">
    <citation type="submission" date="2017-10" db="EMBL/GenBank/DDBJ databases">
        <authorList>
            <person name="Banno H."/>
            <person name="Chua N.-H."/>
        </authorList>
    </citation>
    <scope>NUCLEOTIDE SEQUENCE [LARGE SCALE GENOMIC DNA]</scope>
    <source>
        <strain evidence="1">Vibrio tapetis CECT4600</strain>
    </source>
</reference>
<dbReference type="AlphaFoldDB" id="A0A2N8ZAL1"/>
<organism evidence="1 2">
    <name type="scientific">Vibrio tapetis subsp. tapetis</name>
    <dbReference type="NCBI Taxonomy" id="1671868"/>
    <lineage>
        <taxon>Bacteria</taxon>
        <taxon>Pseudomonadati</taxon>
        <taxon>Pseudomonadota</taxon>
        <taxon>Gammaproteobacteria</taxon>
        <taxon>Vibrionales</taxon>
        <taxon>Vibrionaceae</taxon>
        <taxon>Vibrio</taxon>
    </lineage>
</organism>